<gene>
    <name evidence="2" type="ORF">TCAP_00044</name>
</gene>
<feature type="region of interest" description="Disordered" evidence="1">
    <location>
        <begin position="91"/>
        <end position="124"/>
    </location>
</feature>
<dbReference type="OrthoDB" id="4161595at2759"/>
<feature type="compositionally biased region" description="Basic and acidic residues" evidence="1">
    <location>
        <begin position="356"/>
        <end position="367"/>
    </location>
</feature>
<organism evidence="2 3">
    <name type="scientific">Tolypocladium capitatum</name>
    <dbReference type="NCBI Taxonomy" id="45235"/>
    <lineage>
        <taxon>Eukaryota</taxon>
        <taxon>Fungi</taxon>
        <taxon>Dikarya</taxon>
        <taxon>Ascomycota</taxon>
        <taxon>Pezizomycotina</taxon>
        <taxon>Sordariomycetes</taxon>
        <taxon>Hypocreomycetidae</taxon>
        <taxon>Hypocreales</taxon>
        <taxon>Ophiocordycipitaceae</taxon>
        <taxon>Tolypocladium</taxon>
    </lineage>
</organism>
<keyword evidence="3" id="KW-1185">Reference proteome</keyword>
<feature type="region of interest" description="Disordered" evidence="1">
    <location>
        <begin position="896"/>
        <end position="939"/>
    </location>
</feature>
<reference evidence="2 3" key="1">
    <citation type="submission" date="2017-08" db="EMBL/GenBank/DDBJ databases">
        <title>Harnessing the power of phylogenomics to disentangle the directionality and signatures of interkingdom host jumping in the parasitic fungal genus Tolypocladium.</title>
        <authorList>
            <person name="Quandt C.A."/>
            <person name="Patterson W."/>
            <person name="Spatafora J.W."/>
        </authorList>
    </citation>
    <scope>NUCLEOTIDE SEQUENCE [LARGE SCALE GENOMIC DNA]</scope>
    <source>
        <strain evidence="2 3">CBS 113982</strain>
    </source>
</reference>
<accession>A0A2K3QR95</accession>
<protein>
    <recommendedName>
        <fullName evidence="4">ORP1 like protein</fullName>
    </recommendedName>
</protein>
<proteinExistence type="predicted"/>
<evidence type="ECO:0000256" key="1">
    <source>
        <dbReference type="SAM" id="MobiDB-lite"/>
    </source>
</evidence>
<dbReference type="STRING" id="45235.A0A2K3QR95"/>
<evidence type="ECO:0008006" key="4">
    <source>
        <dbReference type="Google" id="ProtNLM"/>
    </source>
</evidence>
<feature type="region of interest" description="Disordered" evidence="1">
    <location>
        <begin position="322"/>
        <end position="424"/>
    </location>
</feature>
<feature type="compositionally biased region" description="Polar residues" evidence="1">
    <location>
        <begin position="93"/>
        <end position="119"/>
    </location>
</feature>
<feature type="compositionally biased region" description="Polar residues" evidence="1">
    <location>
        <begin position="815"/>
        <end position="824"/>
    </location>
</feature>
<feature type="compositionally biased region" description="Low complexity" evidence="1">
    <location>
        <begin position="342"/>
        <end position="355"/>
    </location>
</feature>
<dbReference type="AlphaFoldDB" id="A0A2K3QR95"/>
<feature type="region of interest" description="Disordered" evidence="1">
    <location>
        <begin position="599"/>
        <end position="623"/>
    </location>
</feature>
<sequence>MDVISLLNQSAGSSRCKEASRESTPPSVIGGVSTLASTPLPTPSPERTSPQTEGEVNHFRGCTSWNLGNYSLPLHIVPRFRSTSTFSHRSTSELLDSDTSCDTTSVASVHSRNGSTDSDMVSRDASLLTRPQLVRAATLDSDNRPFDFADKSNRSFPVWDARRGRHNDTPDSVRHEFSGRHGSCSLSSHGPWSYRSHSRISSVTTVSGGYGVGSILESKLAEHDRSTRRQFHGDGKTFLSAATRHPLPEAIVNDEPGRPWSPSDAVLNMKGPASKYQHHIRNPCQPFNRATHLFSASRLHKRATSAPDLAPASAYLPAHTRKHPLAIHPPPDHVMAIPANSPPGARGVSAAAAQAVRDRLERREFVAPKDNNGTEASGDGAPTTRSASVAPNSPPELASHCPKHSPSPSPSKDEELEPSRTDRDEPRCMFVANCDTGSQLRKAISHLFGRNKSCTLKIPKEVWVYYCRKHYQRIRYRNARTYPSNQMELVKVQIMRLQAWSEDNKARGKGPSIKQWTLSLRKREQKRLENGKGMLREGDEDHMAAQGESAVPDWIIQLLGDGYTTKKMLDMAERLHQEIAEGSLSQVPEIEFLPDIVDEGEGGSTKPVRARGQSSSNGGQMSKRKALDFPNLARQIPANGDGHDDTAELVTPSGKRARIDRAASLSHHQPADLAPRSAHPYMVPAYVDDRGGHSDPPRVPSVVPRIRPLEYNQGYVQGAYDHQGQPRYGQFPPAFNGGEASATFYNNTNNNAATSAYGQYPRYPNGHGGSESQLTLPPIGAQMSGGVDSRQSPMPNQPRGARFGSNGAARPMHQRSASAYTPTSRHVPRSTRPSSLGNSAQVQAQFSVREPGAVVYDVGAHNPHDLGGGHWMPQQYAQGQGWVSEYGQAYASQPQSFRQAPMYGQSPRQDTVSPHSGSSSSYDGMAGGQTAFNGAENDV</sequence>
<evidence type="ECO:0000313" key="3">
    <source>
        <dbReference type="Proteomes" id="UP000236621"/>
    </source>
</evidence>
<evidence type="ECO:0000313" key="2">
    <source>
        <dbReference type="EMBL" id="PNY30045.1"/>
    </source>
</evidence>
<name>A0A2K3QR95_9HYPO</name>
<feature type="compositionally biased region" description="Basic and acidic residues" evidence="1">
    <location>
        <begin position="411"/>
        <end position="424"/>
    </location>
</feature>
<dbReference type="Proteomes" id="UP000236621">
    <property type="component" value="Unassembled WGS sequence"/>
</dbReference>
<feature type="compositionally biased region" description="Low complexity" evidence="1">
    <location>
        <begin position="913"/>
        <end position="924"/>
    </location>
</feature>
<feature type="region of interest" description="Disordered" evidence="1">
    <location>
        <begin position="9"/>
        <end position="55"/>
    </location>
</feature>
<feature type="region of interest" description="Disordered" evidence="1">
    <location>
        <begin position="783"/>
        <end position="839"/>
    </location>
</feature>
<dbReference type="EMBL" id="NRSZ01000010">
    <property type="protein sequence ID" value="PNY30045.1"/>
    <property type="molecule type" value="Genomic_DNA"/>
</dbReference>
<comment type="caution">
    <text evidence="2">The sequence shown here is derived from an EMBL/GenBank/DDBJ whole genome shotgun (WGS) entry which is preliminary data.</text>
</comment>